<dbReference type="Proteomes" id="UP000271010">
    <property type="component" value="Unassembled WGS sequence"/>
</dbReference>
<proteinExistence type="predicted"/>
<accession>A0A3M9MRE6</accession>
<gene>
    <name evidence="1" type="ORF">EFA69_18500</name>
</gene>
<dbReference type="AlphaFoldDB" id="A0A3M9MRE6"/>
<evidence type="ECO:0000313" key="1">
    <source>
        <dbReference type="EMBL" id="RNI28069.1"/>
    </source>
</evidence>
<reference evidence="1 2" key="1">
    <citation type="submission" date="2018-11" db="EMBL/GenBank/DDBJ databases">
        <title>Rufibacter latericius sp. nov., isolated from water in Baiyang Lake.</title>
        <authorList>
            <person name="Yang Y."/>
        </authorList>
    </citation>
    <scope>NUCLEOTIDE SEQUENCE [LARGE SCALE GENOMIC DNA]</scope>
    <source>
        <strain evidence="1 2">MCC P1</strain>
    </source>
</reference>
<evidence type="ECO:0000313" key="2">
    <source>
        <dbReference type="Proteomes" id="UP000271010"/>
    </source>
</evidence>
<comment type="caution">
    <text evidence="1">The sequence shown here is derived from an EMBL/GenBank/DDBJ whole genome shotgun (WGS) entry which is preliminary data.</text>
</comment>
<dbReference type="EMBL" id="RJJE01000017">
    <property type="protein sequence ID" value="RNI28069.1"/>
    <property type="molecule type" value="Genomic_DNA"/>
</dbReference>
<sequence length="61" mass="6963">MKKEPLNLKNATNTGFAGLTATGVLNRHSHHVDQTIRQEWQKNAKEVLYLASGKIIILWYD</sequence>
<name>A0A3M9MRE6_9BACT</name>
<organism evidence="1 2">
    <name type="scientific">Rufibacter immobilis</name>
    <dbReference type="NCBI Taxonomy" id="1348778"/>
    <lineage>
        <taxon>Bacteria</taxon>
        <taxon>Pseudomonadati</taxon>
        <taxon>Bacteroidota</taxon>
        <taxon>Cytophagia</taxon>
        <taxon>Cytophagales</taxon>
        <taxon>Hymenobacteraceae</taxon>
        <taxon>Rufibacter</taxon>
    </lineage>
</organism>
<protein>
    <submittedName>
        <fullName evidence="1">Uncharacterized protein</fullName>
    </submittedName>
</protein>
<keyword evidence="2" id="KW-1185">Reference proteome</keyword>